<comment type="caution">
    <text evidence="2">The sequence shown here is derived from an EMBL/GenBank/DDBJ whole genome shotgun (WGS) entry which is preliminary data.</text>
</comment>
<dbReference type="EMBL" id="BLKI01000128">
    <property type="protein sequence ID" value="GFF93972.1"/>
    <property type="molecule type" value="Genomic_DNA"/>
</dbReference>
<feature type="compositionally biased region" description="Polar residues" evidence="1">
    <location>
        <begin position="178"/>
        <end position="201"/>
    </location>
</feature>
<dbReference type="Proteomes" id="UP000465220">
    <property type="component" value="Unassembled WGS sequence"/>
</dbReference>
<proteinExistence type="predicted"/>
<gene>
    <name evidence="2" type="ORF">IFM60648_10262</name>
</gene>
<evidence type="ECO:0000313" key="3">
    <source>
        <dbReference type="Proteomes" id="UP000465220"/>
    </source>
</evidence>
<name>A0ABQ1B563_ASPLE</name>
<feature type="region of interest" description="Disordered" evidence="1">
    <location>
        <begin position="178"/>
        <end position="207"/>
    </location>
</feature>
<evidence type="ECO:0000313" key="2">
    <source>
        <dbReference type="EMBL" id="GFF93972.1"/>
    </source>
</evidence>
<feature type="region of interest" description="Disordered" evidence="1">
    <location>
        <begin position="130"/>
        <end position="151"/>
    </location>
</feature>
<reference evidence="2 3" key="1">
    <citation type="submission" date="2020-01" db="EMBL/GenBank/DDBJ databases">
        <title>Draft genome sequence of Aspergillus lentulus IFM 60648.</title>
        <authorList>
            <person name="Takahashi H."/>
            <person name="Yaguchi T."/>
        </authorList>
    </citation>
    <scope>NUCLEOTIDE SEQUENCE [LARGE SCALE GENOMIC DNA]</scope>
    <source>
        <strain evidence="2 3">IFM 60648</strain>
    </source>
</reference>
<feature type="compositionally biased region" description="Polar residues" evidence="1">
    <location>
        <begin position="135"/>
        <end position="144"/>
    </location>
</feature>
<keyword evidence="3" id="KW-1185">Reference proteome</keyword>
<protein>
    <submittedName>
        <fullName evidence="2">Uncharacterized protein</fullName>
    </submittedName>
</protein>
<evidence type="ECO:0000256" key="1">
    <source>
        <dbReference type="SAM" id="MobiDB-lite"/>
    </source>
</evidence>
<accession>A0ABQ1B563</accession>
<organism evidence="2 3">
    <name type="scientific">Aspergillus lentulus</name>
    <dbReference type="NCBI Taxonomy" id="293939"/>
    <lineage>
        <taxon>Eukaryota</taxon>
        <taxon>Fungi</taxon>
        <taxon>Dikarya</taxon>
        <taxon>Ascomycota</taxon>
        <taxon>Pezizomycotina</taxon>
        <taxon>Eurotiomycetes</taxon>
        <taxon>Eurotiomycetidae</taxon>
        <taxon>Eurotiales</taxon>
        <taxon>Aspergillaceae</taxon>
        <taxon>Aspergillus</taxon>
        <taxon>Aspergillus subgen. Fumigati</taxon>
    </lineage>
</organism>
<sequence>MKSVDLADFLGKLGQLLHVFDSGEPDPLKCLQRQRLNTWKALLNGSTVAKSRTQKCVQRHARQFASNVLQCAGRETLFLCMAEYSISSLPKIVHGRFYQALAEWSRSVQLPDLLKDETLRFWDMSAPITEREESTVSQEPNSSDAAPPFLAGRHAPLHENELGDTQTILDPAIENAASTQEYSKDGSPQSSTNIYSRNESQPEIGKSLELRGIPSETILDPTRENATVMQECPEGHNPQSPTNIYNRNESQPETRKSLEVAFLVPPDLLDVFYRLHKDSTDSQHHSAILTVPTQDRVASLVLSIPRTEAALEGDKHQLPVIFNSRNSLA</sequence>